<sequence length="83" mass="9327">MDSSTSRDHAMEVLESRRLSVLGEKRARRSSCDRVLREFGGSLQLTPTSTNLGHISASSATTTVQPGETLWSIYIITDPWYRR</sequence>
<organism evidence="1 2">
    <name type="scientific">Anisodus tanguticus</name>
    <dbReference type="NCBI Taxonomy" id="243964"/>
    <lineage>
        <taxon>Eukaryota</taxon>
        <taxon>Viridiplantae</taxon>
        <taxon>Streptophyta</taxon>
        <taxon>Embryophyta</taxon>
        <taxon>Tracheophyta</taxon>
        <taxon>Spermatophyta</taxon>
        <taxon>Magnoliopsida</taxon>
        <taxon>eudicotyledons</taxon>
        <taxon>Gunneridae</taxon>
        <taxon>Pentapetalae</taxon>
        <taxon>asterids</taxon>
        <taxon>lamiids</taxon>
        <taxon>Solanales</taxon>
        <taxon>Solanaceae</taxon>
        <taxon>Solanoideae</taxon>
        <taxon>Hyoscyameae</taxon>
        <taxon>Anisodus</taxon>
    </lineage>
</organism>
<dbReference type="InterPro" id="IPR018392">
    <property type="entry name" value="LysM"/>
</dbReference>
<keyword evidence="2" id="KW-1185">Reference proteome</keyword>
<dbReference type="Proteomes" id="UP001291623">
    <property type="component" value="Unassembled WGS sequence"/>
</dbReference>
<comment type="caution">
    <text evidence="1">The sequence shown here is derived from an EMBL/GenBank/DDBJ whole genome shotgun (WGS) entry which is preliminary data.</text>
</comment>
<dbReference type="AlphaFoldDB" id="A0AAE1QTQ0"/>
<accession>A0AAE1QTQ0</accession>
<protein>
    <submittedName>
        <fullName evidence="1">Uncharacterized protein</fullName>
    </submittedName>
</protein>
<gene>
    <name evidence="1" type="ORF">RND71_042439</name>
</gene>
<dbReference type="EMBL" id="JAVYJV010000024">
    <property type="protein sequence ID" value="KAK4337952.1"/>
    <property type="molecule type" value="Genomic_DNA"/>
</dbReference>
<reference evidence="1" key="1">
    <citation type="submission" date="2023-12" db="EMBL/GenBank/DDBJ databases">
        <title>Genome assembly of Anisodus tanguticus.</title>
        <authorList>
            <person name="Wang Y.-J."/>
        </authorList>
    </citation>
    <scope>NUCLEOTIDE SEQUENCE</scope>
    <source>
        <strain evidence="1">KB-2021</strain>
        <tissue evidence="1">Leaf</tissue>
    </source>
</reference>
<evidence type="ECO:0000313" key="2">
    <source>
        <dbReference type="Proteomes" id="UP001291623"/>
    </source>
</evidence>
<proteinExistence type="predicted"/>
<evidence type="ECO:0000313" key="1">
    <source>
        <dbReference type="EMBL" id="KAK4337952.1"/>
    </source>
</evidence>
<dbReference type="CDD" id="cd00118">
    <property type="entry name" value="LysM"/>
    <property type="match status" value="1"/>
</dbReference>
<name>A0AAE1QTQ0_9SOLA</name>